<name>A0A0D7ARB6_9AGAR</name>
<reference evidence="2 3" key="1">
    <citation type="journal article" date="2015" name="Fungal Genet. Biol.">
        <title>Evolution of novel wood decay mechanisms in Agaricales revealed by the genome sequences of Fistulina hepatica and Cylindrobasidium torrendii.</title>
        <authorList>
            <person name="Floudas D."/>
            <person name="Held B.W."/>
            <person name="Riley R."/>
            <person name="Nagy L.G."/>
            <person name="Koehler G."/>
            <person name="Ransdell A.S."/>
            <person name="Younus H."/>
            <person name="Chow J."/>
            <person name="Chiniquy J."/>
            <person name="Lipzen A."/>
            <person name="Tritt A."/>
            <person name="Sun H."/>
            <person name="Haridas S."/>
            <person name="LaButti K."/>
            <person name="Ohm R.A."/>
            <person name="Kues U."/>
            <person name="Blanchette R.A."/>
            <person name="Grigoriev I.V."/>
            <person name="Minto R.E."/>
            <person name="Hibbett D.S."/>
        </authorList>
    </citation>
    <scope>NUCLEOTIDE SEQUENCE [LARGE SCALE GENOMIC DNA]</scope>
    <source>
        <strain evidence="2 3">ATCC 64428</strain>
    </source>
</reference>
<dbReference type="Proteomes" id="UP000054144">
    <property type="component" value="Unassembled WGS sequence"/>
</dbReference>
<organism evidence="2 3">
    <name type="scientific">Fistulina hepatica ATCC 64428</name>
    <dbReference type="NCBI Taxonomy" id="1128425"/>
    <lineage>
        <taxon>Eukaryota</taxon>
        <taxon>Fungi</taxon>
        <taxon>Dikarya</taxon>
        <taxon>Basidiomycota</taxon>
        <taxon>Agaricomycotina</taxon>
        <taxon>Agaricomycetes</taxon>
        <taxon>Agaricomycetidae</taxon>
        <taxon>Agaricales</taxon>
        <taxon>Fistulinaceae</taxon>
        <taxon>Fistulina</taxon>
    </lineage>
</organism>
<proteinExistence type="predicted"/>
<protein>
    <submittedName>
        <fullName evidence="2">Uncharacterized protein</fullName>
    </submittedName>
</protein>
<keyword evidence="3" id="KW-1185">Reference proteome</keyword>
<sequence length="370" mass="41385">MSAWMMDVDPPAAAVVHKHRRIPGAELGVSPSLQSAHDEIFAMVSSGTDADWEGILFPTANVAPPDFGEATIMQRHVVHSGERSTSSDDGEHFDAAVESVGGKEDRIADVDHGIAETDGTRSAGHSHSSRTFETDLEDKGQVERHNATYWATQDAWLWHYAHIDATAFDHIFLEEYYDSLGPWDLAQAVKELNSASNNNFAAGSALSQRQHLWLRRFAKELLGASTYLSFLAMAPQIREVGKRGRKLRTVLAWIAQVHFRDVFSSPCDIVRLSELLGALWRKRLEQKGGLVDMHEVKPEIVESLDKAVSRTALSVADEAAKRSKSNFERYVCRTFAMKLLRIHEKYSPLVGVIMTRSWRSYAVEIDLEVN</sequence>
<evidence type="ECO:0000256" key="1">
    <source>
        <dbReference type="SAM" id="MobiDB-lite"/>
    </source>
</evidence>
<dbReference type="AlphaFoldDB" id="A0A0D7ARB6"/>
<evidence type="ECO:0000313" key="2">
    <source>
        <dbReference type="EMBL" id="KIY53871.1"/>
    </source>
</evidence>
<feature type="region of interest" description="Disordered" evidence="1">
    <location>
        <begin position="115"/>
        <end position="136"/>
    </location>
</feature>
<gene>
    <name evidence="2" type="ORF">FISHEDRAFT_68440</name>
</gene>
<evidence type="ECO:0000313" key="3">
    <source>
        <dbReference type="Proteomes" id="UP000054144"/>
    </source>
</evidence>
<accession>A0A0D7ARB6</accession>
<dbReference type="EMBL" id="KN881583">
    <property type="protein sequence ID" value="KIY53871.1"/>
    <property type="molecule type" value="Genomic_DNA"/>
</dbReference>